<evidence type="ECO:0000313" key="2">
    <source>
        <dbReference type="EMBL" id="KIK10572.1"/>
    </source>
</evidence>
<reference evidence="2 3" key="1">
    <citation type="submission" date="2014-04" db="EMBL/GenBank/DDBJ databases">
        <authorList>
            <consortium name="DOE Joint Genome Institute"/>
            <person name="Kuo A."/>
            <person name="Kohler A."/>
            <person name="Costa M.D."/>
            <person name="Nagy L.G."/>
            <person name="Floudas D."/>
            <person name="Copeland A."/>
            <person name="Barry K.W."/>
            <person name="Cichocki N."/>
            <person name="Veneault-Fourrey C."/>
            <person name="LaButti K."/>
            <person name="Lindquist E.A."/>
            <person name="Lipzen A."/>
            <person name="Lundell T."/>
            <person name="Morin E."/>
            <person name="Murat C."/>
            <person name="Sun H."/>
            <person name="Tunlid A."/>
            <person name="Henrissat B."/>
            <person name="Grigoriev I.V."/>
            <person name="Hibbett D.S."/>
            <person name="Martin F."/>
            <person name="Nordberg H.P."/>
            <person name="Cantor M.N."/>
            <person name="Hua S.X."/>
        </authorList>
    </citation>
    <scope>NUCLEOTIDE SEQUENCE [LARGE SCALE GENOMIC DNA]</scope>
    <source>
        <strain evidence="2 3">441</strain>
    </source>
</reference>
<organism evidence="2 3">
    <name type="scientific">Pisolithus microcarpus 441</name>
    <dbReference type="NCBI Taxonomy" id="765257"/>
    <lineage>
        <taxon>Eukaryota</taxon>
        <taxon>Fungi</taxon>
        <taxon>Dikarya</taxon>
        <taxon>Basidiomycota</taxon>
        <taxon>Agaricomycotina</taxon>
        <taxon>Agaricomycetes</taxon>
        <taxon>Agaricomycetidae</taxon>
        <taxon>Boletales</taxon>
        <taxon>Sclerodermatineae</taxon>
        <taxon>Pisolithaceae</taxon>
        <taxon>Pisolithus</taxon>
    </lineage>
</organism>
<keyword evidence="3" id="KW-1185">Reference proteome</keyword>
<proteinExistence type="predicted"/>
<evidence type="ECO:0000313" key="3">
    <source>
        <dbReference type="Proteomes" id="UP000054018"/>
    </source>
</evidence>
<accession>A0A0C9YJP1</accession>
<reference evidence="3" key="2">
    <citation type="submission" date="2015-01" db="EMBL/GenBank/DDBJ databases">
        <title>Evolutionary Origins and Diversification of the Mycorrhizal Mutualists.</title>
        <authorList>
            <consortium name="DOE Joint Genome Institute"/>
            <consortium name="Mycorrhizal Genomics Consortium"/>
            <person name="Kohler A."/>
            <person name="Kuo A."/>
            <person name="Nagy L.G."/>
            <person name="Floudas D."/>
            <person name="Copeland A."/>
            <person name="Barry K.W."/>
            <person name="Cichocki N."/>
            <person name="Veneault-Fourrey C."/>
            <person name="LaButti K."/>
            <person name="Lindquist E.A."/>
            <person name="Lipzen A."/>
            <person name="Lundell T."/>
            <person name="Morin E."/>
            <person name="Murat C."/>
            <person name="Riley R."/>
            <person name="Ohm R."/>
            <person name="Sun H."/>
            <person name="Tunlid A."/>
            <person name="Henrissat B."/>
            <person name="Grigoriev I.V."/>
            <person name="Hibbett D.S."/>
            <person name="Martin F."/>
        </authorList>
    </citation>
    <scope>NUCLEOTIDE SEQUENCE [LARGE SCALE GENOMIC DNA]</scope>
    <source>
        <strain evidence="3">441</strain>
    </source>
</reference>
<sequence>MAVIMDDYASQFAEQYGSGVASDILARSRSNLGLESLSYAPQTESGSFASGNGIGRAHEGMGM</sequence>
<dbReference type="AlphaFoldDB" id="A0A0C9YJP1"/>
<feature type="region of interest" description="Disordered" evidence="1">
    <location>
        <begin position="42"/>
        <end position="63"/>
    </location>
</feature>
<name>A0A0C9YJP1_9AGAM</name>
<dbReference type="Proteomes" id="UP000054018">
    <property type="component" value="Unassembled WGS sequence"/>
</dbReference>
<dbReference type="OrthoDB" id="3065981at2759"/>
<evidence type="ECO:0000256" key="1">
    <source>
        <dbReference type="SAM" id="MobiDB-lite"/>
    </source>
</evidence>
<dbReference type="EMBL" id="KN834560">
    <property type="protein sequence ID" value="KIK10572.1"/>
    <property type="molecule type" value="Genomic_DNA"/>
</dbReference>
<dbReference type="HOGENOM" id="CLU_3020003_0_0_1"/>
<gene>
    <name evidence="2" type="ORF">PISMIDRAFT_20265</name>
</gene>
<protein>
    <submittedName>
        <fullName evidence="2">Uncharacterized protein</fullName>
    </submittedName>
</protein>